<keyword evidence="3" id="KW-1185">Reference proteome</keyword>
<dbReference type="RefSeq" id="WP_064014590.1">
    <property type="nucleotide sequence ID" value="NZ_CP011387.1"/>
</dbReference>
<dbReference type="InterPro" id="IPR007863">
    <property type="entry name" value="Peptidase_M16_C"/>
</dbReference>
<reference evidence="2 3" key="1">
    <citation type="submission" date="2015-01" db="EMBL/GenBank/DDBJ databases">
        <title>Deinococcus puniceus/DY1/ whole genome sequencing.</title>
        <authorList>
            <person name="Kim M.K."/>
            <person name="Srinivasan S."/>
            <person name="Lee J.-J."/>
        </authorList>
    </citation>
    <scope>NUCLEOTIDE SEQUENCE [LARGE SCALE GENOMIC DNA]</scope>
    <source>
        <strain evidence="2 3">DY1</strain>
    </source>
</reference>
<dbReference type="SUPFAM" id="SSF63411">
    <property type="entry name" value="LuxS/MPP-like metallohydrolase"/>
    <property type="match status" value="4"/>
</dbReference>
<dbReference type="InterPro" id="IPR011765">
    <property type="entry name" value="Pept_M16_N"/>
</dbReference>
<organism evidence="2 3">
    <name type="scientific">Deinococcus puniceus</name>
    <dbReference type="NCBI Taxonomy" id="1182568"/>
    <lineage>
        <taxon>Bacteria</taxon>
        <taxon>Thermotogati</taxon>
        <taxon>Deinococcota</taxon>
        <taxon>Deinococci</taxon>
        <taxon>Deinococcales</taxon>
        <taxon>Deinococcaceae</taxon>
        <taxon>Deinococcus</taxon>
    </lineage>
</organism>
<dbReference type="Gene3D" id="3.30.830.10">
    <property type="entry name" value="Metalloenzyme, LuxS/M16 peptidase-like"/>
    <property type="match status" value="4"/>
</dbReference>
<dbReference type="Pfam" id="PF22516">
    <property type="entry name" value="PreP_C"/>
    <property type="match status" value="1"/>
</dbReference>
<evidence type="ECO:0000313" key="3">
    <source>
        <dbReference type="Proteomes" id="UP000077363"/>
    </source>
</evidence>
<dbReference type="InterPro" id="IPR011249">
    <property type="entry name" value="Metalloenz_LuxS/M16"/>
</dbReference>
<dbReference type="PATRIC" id="fig|1182568.3.peg.1412"/>
<sequence length="981" mass="106449">MTMQLTKPPTVGTPLGRYTVERVEALPEMQGTLVLLRHELGARHAHVIREDDNLAFGVTFPTVPKDSTGVAHILEHVALMGSQKYPVPDPFFAMAPRSLNTFMNAMTANDWTTYPFSTRNVQDYFNLLSVYLDATFFPLLRYESFRQDGHRFEFEKLDDPTSTLKLQGVVYNEMKGAMASAGAVMWRSLGKALYPDLTYAVNSGGEPNDIPGLTYDGLRAFHAAHYHPSNAFFFTYGNQDLTRVLDEIESHVMARFAPQSLDVSVPDQPDFAEPRRVDVTYPGSDVERGGQVLLAWKLGRSSNPDLNLRWSVLSDVLLGNPAAPLTRPLIESGIGSALADLTGYRDSFREGAFAVGLKGLSAGKAAEVEKLVLDTLAGIARDGIPADLIASSLHQFEIGQKEVSNSGYPYGLQVMFRLMGPWLYGGDPVTGLRLDAELNSLRADLDSGKRVFESMLEELLALPHRVTMVVTPDPLLASQAEQAERELVERLSKDFTDEDRARIVRESLQLQSLQAQESDPNVLPTLALSDVTPGVQRPDYSTTQEGRALVGRVPQPTGGLSYLDVQIRLPDVPAELLDVLPLYTYAVTRSGAAGQDYAELSRRIEAVTGGVGASAGVGTAPDDLSAVRLAVTFSGKALARNAEALVAVLHDLIAAPEFTRERTRQLLEQRLSGMKASVVGSGSAYADRLASAQVSAAAVLEERFGGLTSLATLKAIVEGPEGESGAEGLDARIDALLGQFSQLQELITRGQPLLCLTATPDDIGLDVQPITTLFTGDAPTGRPALAPLATGPQARTTDSPVAFNAIAYPTVPYTHPDSPALLVLSRLLRSEYMLKEIREKGGAYGGGAGFDTRGGVFSMTSYRDPHIARTYQVFRDARAFLDTPLGERELTEAILTASKILDPLTSPDTVGRLRFYGDQAGFTPEVQESFKARLLAVKLDDLRRVMDTYLTPERAAYALVAGRDPNTEVEGLGLKFEVQGV</sequence>
<dbReference type="EMBL" id="CP011387">
    <property type="protein sequence ID" value="ANE43523.1"/>
    <property type="molecule type" value="Genomic_DNA"/>
</dbReference>
<evidence type="ECO:0000259" key="1">
    <source>
        <dbReference type="SMART" id="SM01264"/>
    </source>
</evidence>
<dbReference type="SMART" id="SM01264">
    <property type="entry name" value="M16C_associated"/>
    <property type="match status" value="1"/>
</dbReference>
<dbReference type="FunFam" id="3.30.830.10:FF:000011">
    <property type="entry name" value="Presequence protease, mitochondrial"/>
    <property type="match status" value="1"/>
</dbReference>
<proteinExistence type="predicted"/>
<dbReference type="PANTHER" id="PTHR43016:SF13">
    <property type="entry name" value="PRESEQUENCE PROTEASE, MITOCHONDRIAL"/>
    <property type="match status" value="1"/>
</dbReference>
<accession>A0A172T9N8</accession>
<name>A0A172T9N8_9DEIO</name>
<dbReference type="InterPro" id="IPR013578">
    <property type="entry name" value="Peptidase_M16C_assoc"/>
</dbReference>
<dbReference type="InterPro" id="IPR055130">
    <property type="entry name" value="PreP_C"/>
</dbReference>
<dbReference type="GO" id="GO:0046872">
    <property type="term" value="F:metal ion binding"/>
    <property type="evidence" value="ECO:0007669"/>
    <property type="project" value="InterPro"/>
</dbReference>
<dbReference type="Pfam" id="PF05193">
    <property type="entry name" value="Peptidase_M16_C"/>
    <property type="match status" value="1"/>
</dbReference>
<gene>
    <name evidence="2" type="ORF">SU48_06785</name>
</gene>
<dbReference type="GO" id="GO:0006508">
    <property type="term" value="P:proteolysis"/>
    <property type="evidence" value="ECO:0007669"/>
    <property type="project" value="InterPro"/>
</dbReference>
<dbReference type="Proteomes" id="UP000077363">
    <property type="component" value="Chromosome"/>
</dbReference>
<dbReference type="STRING" id="1182568.SU48_06785"/>
<protein>
    <submittedName>
        <fullName evidence="2">Peptidase M16</fullName>
    </submittedName>
</protein>
<dbReference type="AlphaFoldDB" id="A0A172T9N8"/>
<dbReference type="Pfam" id="PF00675">
    <property type="entry name" value="Peptidase_M16"/>
    <property type="match status" value="1"/>
</dbReference>
<feature type="domain" description="Peptidase M16C associated" evidence="1">
    <location>
        <begin position="470"/>
        <end position="716"/>
    </location>
</feature>
<dbReference type="KEGG" id="dpu:SU48_06785"/>
<evidence type="ECO:0000313" key="2">
    <source>
        <dbReference type="EMBL" id="ANE43523.1"/>
    </source>
</evidence>
<dbReference type="PANTHER" id="PTHR43016">
    <property type="entry name" value="PRESEQUENCE PROTEASE"/>
    <property type="match status" value="1"/>
</dbReference>
<dbReference type="OrthoDB" id="9762027at2"/>
<dbReference type="Pfam" id="PF08367">
    <property type="entry name" value="M16C_assoc"/>
    <property type="match status" value="1"/>
</dbReference>